<dbReference type="Pfam" id="PF00596">
    <property type="entry name" value="Aldolase_II"/>
    <property type="match status" value="1"/>
</dbReference>
<reference evidence="4 5" key="1">
    <citation type="submission" date="2014-03" db="EMBL/GenBank/DDBJ databases">
        <title>Draft Genome Sequences of 13 Willow Endophytes.</title>
        <authorList>
            <person name="Gan H.Y."/>
            <person name="Gan H.M."/>
            <person name="Savka M.A."/>
            <person name="Hudson A.O."/>
        </authorList>
    </citation>
    <scope>NUCLEOTIDE SEQUENCE [LARGE SCALE GENOMIC DNA]</scope>
    <source>
        <strain evidence="4 5">RIT293</strain>
    </source>
</reference>
<feature type="domain" description="Class II aldolase/adducin N-terminal" evidence="3">
    <location>
        <begin position="24"/>
        <end position="198"/>
    </location>
</feature>
<dbReference type="EMBL" id="JFYO01000006">
    <property type="protein sequence ID" value="EZP26886.1"/>
    <property type="molecule type" value="Genomic_DNA"/>
</dbReference>
<evidence type="ECO:0000313" key="4">
    <source>
        <dbReference type="EMBL" id="EZP26886.1"/>
    </source>
</evidence>
<evidence type="ECO:0000313" key="5">
    <source>
        <dbReference type="Proteomes" id="UP000024001"/>
    </source>
</evidence>
<gene>
    <name evidence="4" type="ORF">BW34_02088</name>
</gene>
<evidence type="ECO:0000256" key="1">
    <source>
        <dbReference type="ARBA" id="ARBA00022723"/>
    </source>
</evidence>
<dbReference type="GO" id="GO:0005829">
    <property type="term" value="C:cytosol"/>
    <property type="evidence" value="ECO:0007669"/>
    <property type="project" value="TreeGrafter"/>
</dbReference>
<dbReference type="InterPro" id="IPR050197">
    <property type="entry name" value="Aldolase_class_II_sugar_metab"/>
</dbReference>
<dbReference type="PANTHER" id="PTHR22789:SF0">
    <property type="entry name" value="3-OXO-TETRONATE 4-PHOSPHATE DECARBOXYLASE-RELATED"/>
    <property type="match status" value="1"/>
</dbReference>
<dbReference type="GO" id="GO:0016832">
    <property type="term" value="F:aldehyde-lyase activity"/>
    <property type="evidence" value="ECO:0007669"/>
    <property type="project" value="TreeGrafter"/>
</dbReference>
<organism evidence="4 5">
    <name type="scientific">Microbacterium oleivorans</name>
    <dbReference type="NCBI Taxonomy" id="273677"/>
    <lineage>
        <taxon>Bacteria</taxon>
        <taxon>Bacillati</taxon>
        <taxon>Actinomycetota</taxon>
        <taxon>Actinomycetes</taxon>
        <taxon>Micrococcales</taxon>
        <taxon>Microbacteriaceae</taxon>
        <taxon>Microbacterium</taxon>
    </lineage>
</organism>
<dbReference type="SUPFAM" id="SSF53639">
    <property type="entry name" value="AraD/HMP-PK domain-like"/>
    <property type="match status" value="1"/>
</dbReference>
<dbReference type="SMART" id="SM01007">
    <property type="entry name" value="Aldolase_II"/>
    <property type="match status" value="1"/>
</dbReference>
<name>A0A031FRR8_9MICO</name>
<evidence type="ECO:0000256" key="2">
    <source>
        <dbReference type="ARBA" id="ARBA00023239"/>
    </source>
</evidence>
<dbReference type="GO" id="GO:0046872">
    <property type="term" value="F:metal ion binding"/>
    <property type="evidence" value="ECO:0007669"/>
    <property type="project" value="UniProtKB-KW"/>
</dbReference>
<dbReference type="Proteomes" id="UP000024001">
    <property type="component" value="Unassembled WGS sequence"/>
</dbReference>
<dbReference type="eggNOG" id="COG0235">
    <property type="taxonomic scope" value="Bacteria"/>
</dbReference>
<dbReference type="PANTHER" id="PTHR22789">
    <property type="entry name" value="FUCULOSE PHOSPHATE ALDOLASE"/>
    <property type="match status" value="1"/>
</dbReference>
<protein>
    <submittedName>
        <fullName evidence="4">Ribulose-5-phosphate 4-epimerase</fullName>
    </submittedName>
</protein>
<dbReference type="Gene3D" id="3.40.225.10">
    <property type="entry name" value="Class II aldolase/adducin N-terminal domain"/>
    <property type="match status" value="1"/>
</dbReference>
<dbReference type="AlphaFoldDB" id="A0A031FRR8"/>
<dbReference type="InterPro" id="IPR001303">
    <property type="entry name" value="Aldolase_II/adducin_N"/>
</dbReference>
<evidence type="ECO:0000259" key="3">
    <source>
        <dbReference type="SMART" id="SM01007"/>
    </source>
</evidence>
<keyword evidence="2" id="KW-0456">Lyase</keyword>
<proteinExistence type="predicted"/>
<dbReference type="RefSeq" id="WP_235186121.1">
    <property type="nucleotide sequence ID" value="NZ_JFYO01000006.1"/>
</dbReference>
<keyword evidence="1" id="KW-0479">Metal-binding</keyword>
<sequence>MSRDDAERYASGVKTEVTVARIRERVASLLVDLADRGVTSTTLSERVPGADLFVTRPVDSDDELAPEKMIVVSLAGVPVSGTPGEDGVLPADIELYAAILRESDAAAVVHLESGHAAAWAARGEAIPCLTAQAAREFRGAVPIVDGPSVEASVVLGALRSGASGAVLVTGLGAFCVAPSAREAVRLAQVLEGVARTARLAGTAGDLVPLEKDAVSQLSRNAHALRSTTTEGRR</sequence>
<comment type="caution">
    <text evidence="4">The sequence shown here is derived from an EMBL/GenBank/DDBJ whole genome shotgun (WGS) entry which is preliminary data.</text>
</comment>
<keyword evidence="5" id="KW-1185">Reference proteome</keyword>
<accession>A0A031FRR8</accession>
<dbReference type="InterPro" id="IPR036409">
    <property type="entry name" value="Aldolase_II/adducin_N_sf"/>
</dbReference>
<dbReference type="PATRIC" id="fig|273677.3.peg.2072"/>
<dbReference type="GO" id="GO:0019323">
    <property type="term" value="P:pentose catabolic process"/>
    <property type="evidence" value="ECO:0007669"/>
    <property type="project" value="TreeGrafter"/>
</dbReference>